<dbReference type="STRING" id="1618392.UW41_C0017G0004"/>
<evidence type="ECO:0000313" key="2">
    <source>
        <dbReference type="Proteomes" id="UP000034172"/>
    </source>
</evidence>
<dbReference type="EMBL" id="LCIE01000017">
    <property type="protein sequence ID" value="KKT48841.1"/>
    <property type="molecule type" value="Genomic_DNA"/>
</dbReference>
<gene>
    <name evidence="1" type="ORF">UW41_C0017G0004</name>
</gene>
<comment type="caution">
    <text evidence="1">The sequence shown here is derived from an EMBL/GenBank/DDBJ whole genome shotgun (WGS) entry which is preliminary data.</text>
</comment>
<protein>
    <submittedName>
        <fullName evidence="1">Uncharacterized protein</fullName>
    </submittedName>
</protein>
<sequence length="161" mass="17978">MNIEYDRRIKFCAKAIDKATKKLKLQWGFAEDYQGVEIAIPTEVGDGQVIVLMDTGHGPRFPKFITLTVHGYVDYSVTKNIDICGGGLIRSKNKFLPDQISEKWLKVAISNAAKTVQAICTTKNMAKLKKEALALRRQAVKDLKISPNQRTILTITSLSKP</sequence>
<proteinExistence type="predicted"/>
<organism evidence="1 2">
    <name type="scientific">Candidatus Collierbacteria bacterium GW2011_GWC2_44_18</name>
    <dbReference type="NCBI Taxonomy" id="1618392"/>
    <lineage>
        <taxon>Bacteria</taxon>
        <taxon>Candidatus Collieribacteriota</taxon>
    </lineage>
</organism>
<evidence type="ECO:0000313" key="1">
    <source>
        <dbReference type="EMBL" id="KKT48841.1"/>
    </source>
</evidence>
<dbReference type="AlphaFoldDB" id="A0A0G1HNU3"/>
<dbReference type="Proteomes" id="UP000034172">
    <property type="component" value="Unassembled WGS sequence"/>
</dbReference>
<name>A0A0G1HNU3_9BACT</name>
<reference evidence="1 2" key="1">
    <citation type="journal article" date="2015" name="Nature">
        <title>rRNA introns, odd ribosomes, and small enigmatic genomes across a large radiation of phyla.</title>
        <authorList>
            <person name="Brown C.T."/>
            <person name="Hug L.A."/>
            <person name="Thomas B.C."/>
            <person name="Sharon I."/>
            <person name="Castelle C.J."/>
            <person name="Singh A."/>
            <person name="Wilkins M.J."/>
            <person name="Williams K.H."/>
            <person name="Banfield J.F."/>
        </authorList>
    </citation>
    <scope>NUCLEOTIDE SEQUENCE [LARGE SCALE GENOMIC DNA]</scope>
</reference>
<accession>A0A0G1HNU3</accession>